<evidence type="ECO:0000313" key="16">
    <source>
        <dbReference type="Proteomes" id="UP000032289"/>
    </source>
</evidence>
<organism evidence="12 16">
    <name type="scientific">Weissella cibaria</name>
    <dbReference type="NCBI Taxonomy" id="137591"/>
    <lineage>
        <taxon>Bacteria</taxon>
        <taxon>Bacillati</taxon>
        <taxon>Bacillota</taxon>
        <taxon>Bacilli</taxon>
        <taxon>Lactobacillales</taxon>
        <taxon>Lactobacillaceae</taxon>
        <taxon>Weissella</taxon>
    </lineage>
</organism>
<evidence type="ECO:0000313" key="18">
    <source>
        <dbReference type="Proteomes" id="UP000244870"/>
    </source>
</evidence>
<reference evidence="14 19" key="4">
    <citation type="submission" date="2019-07" db="EMBL/GenBank/DDBJ databases">
        <title>Genome sequence of Weissella cibaria GK1.</title>
        <authorList>
            <person name="Choi H.-J."/>
        </authorList>
    </citation>
    <scope>NUCLEOTIDE SEQUENCE [LARGE SCALE GENOMIC DNA]</scope>
    <source>
        <strain evidence="14 19">GK1</strain>
    </source>
</reference>
<evidence type="ECO:0000313" key="12">
    <source>
        <dbReference type="EMBL" id="KIU22226.1"/>
    </source>
</evidence>
<dbReference type="Proteomes" id="UP000032287">
    <property type="component" value="Unassembled WGS sequence"/>
</dbReference>
<dbReference type="InterPro" id="IPR004700">
    <property type="entry name" value="PTS_IIC_man"/>
</dbReference>
<dbReference type="eggNOG" id="COG3715">
    <property type="taxonomic scope" value="Bacteria"/>
</dbReference>
<keyword evidence="2" id="KW-0813">Transport</keyword>
<dbReference type="PROSITE" id="PS51106">
    <property type="entry name" value="PTS_EIIC_TYPE_4"/>
    <property type="match status" value="1"/>
</dbReference>
<dbReference type="EMBL" id="NDXJ01000022">
    <property type="protein sequence ID" value="OSP87965.1"/>
    <property type="molecule type" value="Genomic_DNA"/>
</dbReference>
<feature type="transmembrane region" description="Helical" evidence="9">
    <location>
        <begin position="93"/>
        <end position="117"/>
    </location>
</feature>
<evidence type="ECO:0000313" key="19">
    <source>
        <dbReference type="Proteomes" id="UP000320012"/>
    </source>
</evidence>
<evidence type="ECO:0000256" key="1">
    <source>
        <dbReference type="ARBA" id="ARBA00004651"/>
    </source>
</evidence>
<dbReference type="InterPro" id="IPR050303">
    <property type="entry name" value="GatZ_KbaZ_carbometab"/>
</dbReference>
<evidence type="ECO:0000256" key="7">
    <source>
        <dbReference type="ARBA" id="ARBA00022989"/>
    </source>
</evidence>
<dbReference type="RefSeq" id="WP_010368852.1">
    <property type="nucleotide sequence ID" value="NZ_BJEF01000014.1"/>
</dbReference>
<evidence type="ECO:0000256" key="3">
    <source>
        <dbReference type="ARBA" id="ARBA00022475"/>
    </source>
</evidence>
<evidence type="ECO:0000256" key="5">
    <source>
        <dbReference type="ARBA" id="ARBA00022683"/>
    </source>
</evidence>
<name>A0A0D1M2B3_9LACO</name>
<dbReference type="NCBIfam" id="NF011647">
    <property type="entry name" value="PRK15065.1"/>
    <property type="match status" value="1"/>
</dbReference>
<evidence type="ECO:0000256" key="9">
    <source>
        <dbReference type="SAM" id="Phobius"/>
    </source>
</evidence>
<dbReference type="PATRIC" id="fig|137591.24.peg.1787"/>
<evidence type="ECO:0000313" key="10">
    <source>
        <dbReference type="EMBL" id="AWF95075.1"/>
    </source>
</evidence>
<evidence type="ECO:0000256" key="8">
    <source>
        <dbReference type="ARBA" id="ARBA00023136"/>
    </source>
</evidence>
<dbReference type="KEGG" id="wcb:AO080_10300"/>
<keyword evidence="8 9" id="KW-0472">Membrane</keyword>
<dbReference type="GO" id="GO:0009401">
    <property type="term" value="P:phosphoenolpyruvate-dependent sugar phosphotransferase system"/>
    <property type="evidence" value="ECO:0007669"/>
    <property type="project" value="UniProtKB-KW"/>
</dbReference>
<keyword evidence="4" id="KW-0762">Sugar transport</keyword>
<evidence type="ECO:0000313" key="14">
    <source>
        <dbReference type="EMBL" id="TVV27012.1"/>
    </source>
</evidence>
<dbReference type="Proteomes" id="UP000193588">
    <property type="component" value="Unassembled WGS sequence"/>
</dbReference>
<evidence type="ECO:0000313" key="15">
    <source>
        <dbReference type="Proteomes" id="UP000032287"/>
    </source>
</evidence>
<feature type="transmembrane region" description="Helical" evidence="9">
    <location>
        <begin position="28"/>
        <end position="47"/>
    </location>
</feature>
<evidence type="ECO:0000256" key="2">
    <source>
        <dbReference type="ARBA" id="ARBA00022448"/>
    </source>
</evidence>
<feature type="transmembrane region" description="Helical" evidence="9">
    <location>
        <begin position="138"/>
        <end position="161"/>
    </location>
</feature>
<evidence type="ECO:0000313" key="13">
    <source>
        <dbReference type="EMBL" id="OSP87965.1"/>
    </source>
</evidence>
<dbReference type="EMBL" id="JWHT01000042">
    <property type="protein sequence ID" value="KIU22226.1"/>
    <property type="molecule type" value="Genomic_DNA"/>
</dbReference>
<proteinExistence type="predicted"/>
<keyword evidence="15" id="KW-1185">Reference proteome</keyword>
<reference evidence="10 18" key="3">
    <citation type="submission" date="2017-04" db="EMBL/GenBank/DDBJ databases">
        <title>Weissella cibaria strain m2 complete genome.</title>
        <authorList>
            <person name="Pan Q."/>
            <person name="Tan M."/>
            <person name="Yao F."/>
            <person name="Su S."/>
        </authorList>
    </citation>
    <scope>NUCLEOTIDE SEQUENCE [LARGE SCALE GENOMIC DNA]</scope>
    <source>
        <strain evidence="10 18">M2</strain>
    </source>
</reference>
<dbReference type="EMBL" id="JWHU01000038">
    <property type="protein sequence ID" value="KIU19401.1"/>
    <property type="molecule type" value="Genomic_DNA"/>
</dbReference>
<sequence length="270" mass="27413">MISAFFVILIAFLAGVEGILDEFQFHQPLVAATLIGLATGHLMEGVILGGTLQMLALGWMNIGAAIAPDAALASVVSAYLVTGPAQVDVKTGMAIAIPLAVAGQILTIGVRTITVALAHIADREAEKGNVAGVERVHWLALVFQGLRIAIPTVIVMAVGAGPVNAALNAIPEVITKGLAVAGGFIVVVGYAMVINMMATAELWPFFFLGFALSAVTELNLIAMGIIGLVLALIYLQLSPKFNGGNGGGSNGGGSAGGSGGDPVDAILNNY</sequence>
<dbReference type="AlphaFoldDB" id="A0A0D1M2B3"/>
<dbReference type="GeneID" id="66962790"/>
<evidence type="ECO:0000256" key="4">
    <source>
        <dbReference type="ARBA" id="ARBA00022597"/>
    </source>
</evidence>
<dbReference type="Pfam" id="PF03609">
    <property type="entry name" value="EII-Sor"/>
    <property type="match status" value="1"/>
</dbReference>
<keyword evidence="6 9" id="KW-0812">Transmembrane</keyword>
<dbReference type="PANTHER" id="PTHR32502:SF4">
    <property type="entry name" value="PTS SYSTEM MANNOSE-SPECIFIC EIIC COMPONENT"/>
    <property type="match status" value="1"/>
</dbReference>
<evidence type="ECO:0000256" key="6">
    <source>
        <dbReference type="ARBA" id="ARBA00022692"/>
    </source>
</evidence>
<accession>A0A0D1M2B3</accession>
<protein>
    <submittedName>
        <fullName evidence="12">ManY protein</fullName>
    </submittedName>
    <submittedName>
        <fullName evidence="10">Mannose permease IIC component</fullName>
    </submittedName>
    <submittedName>
        <fullName evidence="13">PTS mannose/fructose/sorbose transporter subunit IIC</fullName>
    </submittedName>
</protein>
<dbReference type="GO" id="GO:0005886">
    <property type="term" value="C:plasma membrane"/>
    <property type="evidence" value="ECO:0007669"/>
    <property type="project" value="UniProtKB-SubCell"/>
</dbReference>
<dbReference type="EMBL" id="VNHC01000002">
    <property type="protein sequence ID" value="TVV27012.1"/>
    <property type="molecule type" value="Genomic_DNA"/>
</dbReference>
<dbReference type="EMBL" id="CP020928">
    <property type="protein sequence ID" value="AWF95075.1"/>
    <property type="molecule type" value="Genomic_DNA"/>
</dbReference>
<gene>
    <name evidence="12" type="primary">manY</name>
    <name evidence="12" type="ORF">ab3b_01841</name>
    <name evidence="10" type="ORF">B6254_0664</name>
    <name evidence="13" type="ORF">B9D04_11330</name>
    <name evidence="14" type="ORF">FO435_03545</name>
    <name evidence="11" type="ORF">QX99_01963</name>
</gene>
<keyword evidence="3" id="KW-1003">Cell membrane</keyword>
<comment type="subcellular location">
    <subcellularLocation>
        <location evidence="1">Cell membrane</location>
        <topology evidence="1">Multi-pass membrane protein</topology>
    </subcellularLocation>
</comment>
<feature type="transmembrane region" description="Helical" evidence="9">
    <location>
        <begin position="205"/>
        <end position="235"/>
    </location>
</feature>
<dbReference type="OrthoDB" id="7058816at2"/>
<feature type="transmembrane region" description="Helical" evidence="9">
    <location>
        <begin position="173"/>
        <end position="193"/>
    </location>
</feature>
<evidence type="ECO:0000313" key="11">
    <source>
        <dbReference type="EMBL" id="KIU19401.1"/>
    </source>
</evidence>
<evidence type="ECO:0000313" key="17">
    <source>
        <dbReference type="Proteomes" id="UP000193588"/>
    </source>
</evidence>
<keyword evidence="5" id="KW-0598">Phosphotransferase system</keyword>
<dbReference type="Proteomes" id="UP000320012">
    <property type="component" value="Unassembled WGS sequence"/>
</dbReference>
<feature type="transmembrane region" description="Helical" evidence="9">
    <location>
        <begin position="59"/>
        <end position="81"/>
    </location>
</feature>
<dbReference type="STRING" id="137591.AO080_10300"/>
<reference evidence="15 16" key="1">
    <citation type="journal article" date="2015" name="Microbiology (Mosc.)">
        <title>Genomics of the Weissella cibaria species with an examination of its metabolic traits.</title>
        <authorList>
            <person name="Lynch K.M."/>
            <person name="Lucid A."/>
            <person name="Arendt E.K."/>
            <person name="Sleator R.D."/>
            <person name="Lucey B."/>
            <person name="Coffey A."/>
        </authorList>
    </citation>
    <scope>NUCLEOTIDE SEQUENCE [LARGE SCALE GENOMIC DNA]</scope>
    <source>
        <strain evidence="12 16">AB3b</strain>
        <strain evidence="11 15">MG1</strain>
    </source>
</reference>
<reference evidence="13 17" key="2">
    <citation type="submission" date="2017-04" db="EMBL/GenBank/DDBJ databases">
        <title>The genome sequence of Weissella cibaria isolated from wild Drosophila.</title>
        <authorList>
            <person name="Ricks N.J."/>
            <person name="Carroll C."/>
            <person name="Walters A."/>
            <person name="Newell P.D."/>
            <person name="Chaston J.M."/>
        </authorList>
    </citation>
    <scope>NUCLEOTIDE SEQUENCE [LARGE SCALE GENOMIC DNA]</scope>
    <source>
        <strain evidence="13 17">DmW_103</strain>
    </source>
</reference>
<keyword evidence="7 9" id="KW-1133">Transmembrane helix</keyword>
<dbReference type="Proteomes" id="UP000244870">
    <property type="component" value="Chromosome"/>
</dbReference>
<dbReference type="PANTHER" id="PTHR32502">
    <property type="entry name" value="N-ACETYLGALACTOSAMINE PERMEASE II COMPONENT-RELATED"/>
    <property type="match status" value="1"/>
</dbReference>
<dbReference type="Proteomes" id="UP000032289">
    <property type="component" value="Unassembled WGS sequence"/>
</dbReference>